<protein>
    <submittedName>
        <fullName evidence="1">Uncharacterized protein</fullName>
    </submittedName>
</protein>
<reference evidence="1" key="1">
    <citation type="submission" date="2023-07" db="EMBL/GenBank/DDBJ databases">
        <title>draft genome sequence of fig (Ficus carica).</title>
        <authorList>
            <person name="Takahashi T."/>
            <person name="Nishimura K."/>
        </authorList>
    </citation>
    <scope>NUCLEOTIDE SEQUENCE</scope>
</reference>
<proteinExistence type="predicted"/>
<dbReference type="EMBL" id="BTGU01000167">
    <property type="protein sequence ID" value="GMN64073.1"/>
    <property type="molecule type" value="Genomic_DNA"/>
</dbReference>
<keyword evidence="2" id="KW-1185">Reference proteome</keyword>
<gene>
    <name evidence="1" type="ORF">TIFTF001_033148</name>
</gene>
<evidence type="ECO:0000313" key="1">
    <source>
        <dbReference type="EMBL" id="GMN64073.1"/>
    </source>
</evidence>
<comment type="caution">
    <text evidence="1">The sequence shown here is derived from an EMBL/GenBank/DDBJ whole genome shotgun (WGS) entry which is preliminary data.</text>
</comment>
<dbReference type="AlphaFoldDB" id="A0AA88DYE8"/>
<accession>A0AA88DYE8</accession>
<name>A0AA88DYE8_FICCA</name>
<organism evidence="1 2">
    <name type="scientific">Ficus carica</name>
    <name type="common">Common fig</name>
    <dbReference type="NCBI Taxonomy" id="3494"/>
    <lineage>
        <taxon>Eukaryota</taxon>
        <taxon>Viridiplantae</taxon>
        <taxon>Streptophyta</taxon>
        <taxon>Embryophyta</taxon>
        <taxon>Tracheophyta</taxon>
        <taxon>Spermatophyta</taxon>
        <taxon>Magnoliopsida</taxon>
        <taxon>eudicotyledons</taxon>
        <taxon>Gunneridae</taxon>
        <taxon>Pentapetalae</taxon>
        <taxon>rosids</taxon>
        <taxon>fabids</taxon>
        <taxon>Rosales</taxon>
        <taxon>Moraceae</taxon>
        <taxon>Ficeae</taxon>
        <taxon>Ficus</taxon>
    </lineage>
</organism>
<dbReference type="Proteomes" id="UP001187192">
    <property type="component" value="Unassembled WGS sequence"/>
</dbReference>
<sequence length="179" mass="19885">MVGYGKNLSHRQNNSHQRLSPYCRKQLTSHLCGSVVLTTQAVTAHREIHLAQEEASRATNNSFRPSFPLPPPRPFFPGPVVVQRPVAMRLENNNISLTLSAGSTQINIISHPPNLMPPQVFAPARINNQAQQSVAMATRGDDVNRPFLRLLEHPIPKVVGFMDQEEENGGNKLDLTLKL</sequence>
<evidence type="ECO:0000313" key="2">
    <source>
        <dbReference type="Proteomes" id="UP001187192"/>
    </source>
</evidence>